<keyword evidence="7" id="KW-0677">Repeat</keyword>
<dbReference type="Proteomes" id="UP000494165">
    <property type="component" value="Unassembled WGS sequence"/>
</dbReference>
<proteinExistence type="inferred from homology"/>
<evidence type="ECO:0000259" key="11">
    <source>
        <dbReference type="Pfam" id="PF17888"/>
    </source>
</evidence>
<dbReference type="InterPro" id="IPR032675">
    <property type="entry name" value="LRR_dom_sf"/>
</dbReference>
<evidence type="ECO:0000256" key="7">
    <source>
        <dbReference type="ARBA" id="ARBA00022737"/>
    </source>
</evidence>
<dbReference type="GO" id="GO:0005886">
    <property type="term" value="C:plasma membrane"/>
    <property type="evidence" value="ECO:0007669"/>
    <property type="project" value="UniProtKB-SubCell"/>
</dbReference>
<dbReference type="InterPro" id="IPR001611">
    <property type="entry name" value="Leu-rich_rpt"/>
</dbReference>
<evidence type="ECO:0000256" key="9">
    <source>
        <dbReference type="SAM" id="MobiDB-lite"/>
    </source>
</evidence>
<evidence type="ECO:0000259" key="10">
    <source>
        <dbReference type="Pfam" id="PF16000"/>
    </source>
</evidence>
<dbReference type="OrthoDB" id="18598at2759"/>
<dbReference type="InterPro" id="IPR011993">
    <property type="entry name" value="PH-like_dom_sf"/>
</dbReference>
<feature type="compositionally biased region" description="Low complexity" evidence="9">
    <location>
        <begin position="1024"/>
        <end position="1037"/>
    </location>
</feature>
<feature type="compositionally biased region" description="Basic and acidic residues" evidence="9">
    <location>
        <begin position="1203"/>
        <end position="1215"/>
    </location>
</feature>
<feature type="compositionally biased region" description="Low complexity" evidence="9">
    <location>
        <begin position="1163"/>
        <end position="1179"/>
    </location>
</feature>
<dbReference type="FunFam" id="3.80.10.10:FF:000009">
    <property type="entry name" value="F-actin-uncapping protein LRRC16A isoform X1"/>
    <property type="match status" value="1"/>
</dbReference>
<feature type="compositionally biased region" description="Basic residues" evidence="9">
    <location>
        <begin position="947"/>
        <end position="957"/>
    </location>
</feature>
<dbReference type="InterPro" id="IPR051279">
    <property type="entry name" value="PP1-Reg/Actin-Interact_Protein"/>
</dbReference>
<feature type="region of interest" description="Disordered" evidence="9">
    <location>
        <begin position="885"/>
        <end position="929"/>
    </location>
</feature>
<dbReference type="PANTHER" id="PTHR24112">
    <property type="entry name" value="LEUCINE-RICH REPEAT, ISOFORM F-RELATED"/>
    <property type="match status" value="1"/>
</dbReference>
<dbReference type="Pfam" id="PF16000">
    <property type="entry name" value="CARMIL_C"/>
    <property type="match status" value="1"/>
</dbReference>
<keyword evidence="4" id="KW-1003">Cell membrane</keyword>
<sequence>MSTRSQLTKDLNESVKSLLGKNIKILRKTLVKLEKNDKKTENRVMVFSPCRLFFLTAKVPTRIDFHFHYLEIQKIESKKSNQLVLSVMGIDRTLVLYPSQISEAVPMSRVDPDMAACLEVDGMLSTLASALLVIYPSVPITNIIRKIELVPEKRLEQLLTEISPAATGTFSGVGPCCGFSTQYACMCDFHGLPYRDEVAWDIDTIYLSHNSKELSLKDFEHLDQRDLVPIVSALEHNTWFTKLRAGHIRLSHEALDRILQVIRRSLSLEELYLDNLGLRGDFAHKLSLSLLANPHSHLHSLDLSNNLIEDKGIGHLSHVFGRLPTGLVKLNFSSCGLSCKGVNQLSHALLSNPNMFSTLAHLDLSGNSLKDDLNNLCNFLAQPNCIAHLDVSGTDATLEHLFGALLRGCTTHLTNLNISKNKFASKKGKEVPPSFKQFFTSSLNLKFLNFSGCCLPLDALKNLLLGLACNESTEGLALDLSNNNLSASGAHVIESCIHGVRCLGQLDLNENNFDVELATMITAIGKNKSLKHLNLGRNLANMKQKHVVVIMEALVQMIQEDDCILQSLSLADSKLKTDIFSLINALGSNQCLQSIDISGNMMGDAGARLLAKALQINTKLKNMVFDRNNITLQGYSDIAYALESNFTLRYMPFPVFDVQHCMKASAERTDLIMRRIQELIHRNVTPKRQYHSQALRLQQGFLLTSTQQMVDRLVLQTQDSIAVLSQVPAENNELLEETQGLISDAENVKQLLHRLNEVALKGDEDDLNGTGPIDIKLQQCAIELHSTCAAFIQRTIENMMTCAIRECPHVLEDSQTQQDIAKICRAKSTMPIEFVNNTIVEQAGTEIINKIKELNLMTAAHLSDKITDEVIECLSRSHKAIVGDSRASIRKRSSTPDVLRTRSRLSSDALKSEAGGMSPTDCSLPNSTDQSPMLEYLNLATPHMSSKRKSLYGRKLRPQSVVDSSEGLSADDIPDLLPKSAEESQDSVSDLPAGGSGQVLMHLVKTRPKRAKTRAPTRPMLRGSTSDTEQSSSKDSSAIAEGLDSFFVKPSPAPSISSSLMNAPRSQSSDNLRKASPLPILKGDKSQKPPASPLLNSEAEESASPSPVPDHTKQTVLSTKSETPSPSNTAKGSSKIKDGIRKPPPIAPKPRPWSMFTGDKVSGELSLVSDGGSSSTTSDANTPDSVDALDESTDSGLVIDSSEAEKQEAKEEAAKRQSNKL</sequence>
<evidence type="ECO:0008006" key="14">
    <source>
        <dbReference type="Google" id="ProtNLM"/>
    </source>
</evidence>
<keyword evidence="8" id="KW-0472">Membrane</keyword>
<dbReference type="Pfam" id="PF17888">
    <property type="entry name" value="Carm_PH"/>
    <property type="match status" value="1"/>
</dbReference>
<dbReference type="GO" id="GO:0030027">
    <property type="term" value="C:lamellipodium"/>
    <property type="evidence" value="ECO:0007669"/>
    <property type="project" value="TreeGrafter"/>
</dbReference>
<dbReference type="PANTHER" id="PTHR24112:SF66">
    <property type="entry name" value="LEUCINE-RICH REPEAT, ISOFORM F"/>
    <property type="match status" value="1"/>
</dbReference>
<feature type="region of interest" description="Disordered" evidence="9">
    <location>
        <begin position="947"/>
        <end position="1221"/>
    </location>
</feature>
<dbReference type="AlphaFoldDB" id="A0A8S1CII2"/>
<organism evidence="12 13">
    <name type="scientific">Cloeon dipterum</name>
    <dbReference type="NCBI Taxonomy" id="197152"/>
    <lineage>
        <taxon>Eukaryota</taxon>
        <taxon>Metazoa</taxon>
        <taxon>Ecdysozoa</taxon>
        <taxon>Arthropoda</taxon>
        <taxon>Hexapoda</taxon>
        <taxon>Insecta</taxon>
        <taxon>Pterygota</taxon>
        <taxon>Palaeoptera</taxon>
        <taxon>Ephemeroptera</taxon>
        <taxon>Pisciforma</taxon>
        <taxon>Baetidae</taxon>
        <taxon>Cloeon</taxon>
    </lineage>
</organism>
<feature type="compositionally biased region" description="Basic residues" evidence="9">
    <location>
        <begin position="1004"/>
        <end position="1015"/>
    </location>
</feature>
<dbReference type="GO" id="GO:0005737">
    <property type="term" value="C:cytoplasm"/>
    <property type="evidence" value="ECO:0007669"/>
    <property type="project" value="UniProtKB-SubCell"/>
</dbReference>
<feature type="domain" description="CARMIL C-terminal" evidence="10">
    <location>
        <begin position="804"/>
        <end position="1071"/>
    </location>
</feature>
<feature type="compositionally biased region" description="Low complexity" evidence="9">
    <location>
        <begin position="1093"/>
        <end position="1105"/>
    </location>
</feature>
<keyword evidence="6" id="KW-0433">Leucine-rich repeat</keyword>
<feature type="domain" description="CARMIL pleckstrin homology" evidence="11">
    <location>
        <begin position="28"/>
        <end position="87"/>
    </location>
</feature>
<dbReference type="PROSITE" id="PS51450">
    <property type="entry name" value="LRR"/>
    <property type="match status" value="1"/>
</dbReference>
<name>A0A8S1CII2_9INSE</name>
<dbReference type="SMART" id="SM00368">
    <property type="entry name" value="LRR_RI"/>
    <property type="match status" value="5"/>
</dbReference>
<gene>
    <name evidence="12" type="ORF">CLODIP_2_CD07304</name>
</gene>
<accession>A0A8S1CII2</accession>
<feature type="compositionally biased region" description="Polar residues" evidence="9">
    <location>
        <begin position="1054"/>
        <end position="1070"/>
    </location>
</feature>
<feature type="compositionally biased region" description="Polar residues" evidence="9">
    <location>
        <begin position="1114"/>
        <end position="1132"/>
    </location>
</feature>
<evidence type="ECO:0000256" key="6">
    <source>
        <dbReference type="ARBA" id="ARBA00022614"/>
    </source>
</evidence>
<evidence type="ECO:0000256" key="4">
    <source>
        <dbReference type="ARBA" id="ARBA00022475"/>
    </source>
</evidence>
<reference evidence="12 13" key="1">
    <citation type="submission" date="2020-04" db="EMBL/GenBank/DDBJ databases">
        <authorList>
            <person name="Alioto T."/>
            <person name="Alioto T."/>
            <person name="Gomez Garrido J."/>
        </authorList>
    </citation>
    <scope>NUCLEOTIDE SEQUENCE [LARGE SCALE GENOMIC DNA]</scope>
</reference>
<evidence type="ECO:0000313" key="13">
    <source>
        <dbReference type="Proteomes" id="UP000494165"/>
    </source>
</evidence>
<evidence type="ECO:0000256" key="5">
    <source>
        <dbReference type="ARBA" id="ARBA00022490"/>
    </source>
</evidence>
<comment type="caution">
    <text evidence="12">The sequence shown here is derived from an EMBL/GenBank/DDBJ whole genome shotgun (WGS) entry which is preliminary data.</text>
</comment>
<dbReference type="SUPFAM" id="SSF52047">
    <property type="entry name" value="RNI-like"/>
    <property type="match status" value="2"/>
</dbReference>
<dbReference type="InterPro" id="IPR031943">
    <property type="entry name" value="CARMIL_C"/>
</dbReference>
<evidence type="ECO:0000256" key="2">
    <source>
        <dbReference type="ARBA" id="ARBA00004496"/>
    </source>
</evidence>
<dbReference type="Gene3D" id="3.80.10.10">
    <property type="entry name" value="Ribonuclease Inhibitor"/>
    <property type="match status" value="1"/>
</dbReference>
<dbReference type="GO" id="GO:0016477">
    <property type="term" value="P:cell migration"/>
    <property type="evidence" value="ECO:0007669"/>
    <property type="project" value="TreeGrafter"/>
</dbReference>
<dbReference type="Pfam" id="PF13516">
    <property type="entry name" value="LRR_6"/>
    <property type="match status" value="2"/>
</dbReference>
<comment type="subcellular location">
    <subcellularLocation>
        <location evidence="1">Cell membrane</location>
    </subcellularLocation>
    <subcellularLocation>
        <location evidence="2">Cytoplasm</location>
    </subcellularLocation>
</comment>
<protein>
    <recommendedName>
        <fullName evidence="14">CARMIL C-terminal domain-containing protein</fullName>
    </recommendedName>
</protein>
<keyword evidence="13" id="KW-1185">Reference proteome</keyword>
<dbReference type="GO" id="GO:0034315">
    <property type="term" value="P:regulation of Arp2/3 complex-mediated actin nucleation"/>
    <property type="evidence" value="ECO:0007669"/>
    <property type="project" value="TreeGrafter"/>
</dbReference>
<keyword evidence="5" id="KW-0963">Cytoplasm</keyword>
<evidence type="ECO:0000256" key="3">
    <source>
        <dbReference type="ARBA" id="ARBA00007298"/>
    </source>
</evidence>
<evidence type="ECO:0000313" key="12">
    <source>
        <dbReference type="EMBL" id="CAB3369159.1"/>
    </source>
</evidence>
<feature type="compositionally biased region" description="Polar residues" evidence="9">
    <location>
        <begin position="920"/>
        <end position="929"/>
    </location>
</feature>
<dbReference type="Gene3D" id="2.30.29.30">
    <property type="entry name" value="Pleckstrin-homology domain (PH domain)/Phosphotyrosine-binding domain (PTB)"/>
    <property type="match status" value="1"/>
</dbReference>
<evidence type="ECO:0000256" key="1">
    <source>
        <dbReference type="ARBA" id="ARBA00004236"/>
    </source>
</evidence>
<dbReference type="InterPro" id="IPR041245">
    <property type="entry name" value="CARMIL_PH"/>
</dbReference>
<evidence type="ECO:0000256" key="8">
    <source>
        <dbReference type="ARBA" id="ARBA00023136"/>
    </source>
</evidence>
<comment type="similarity">
    <text evidence="3">Belongs to the CARMIL family.</text>
</comment>
<feature type="compositionally biased region" description="Pro residues" evidence="9">
    <location>
        <begin position="1142"/>
        <end position="1151"/>
    </location>
</feature>
<dbReference type="EMBL" id="CADEPI010000043">
    <property type="protein sequence ID" value="CAB3369159.1"/>
    <property type="molecule type" value="Genomic_DNA"/>
</dbReference>